<keyword evidence="1" id="KW-0812">Transmembrane</keyword>
<dbReference type="Gene3D" id="3.60.40.10">
    <property type="entry name" value="PPM-type phosphatase domain"/>
    <property type="match status" value="1"/>
</dbReference>
<name>A0A1I7BKV9_9FLAO</name>
<evidence type="ECO:0000256" key="1">
    <source>
        <dbReference type="SAM" id="Phobius"/>
    </source>
</evidence>
<feature type="transmembrane region" description="Helical" evidence="1">
    <location>
        <begin position="170"/>
        <end position="189"/>
    </location>
</feature>
<feature type="transmembrane region" description="Helical" evidence="1">
    <location>
        <begin position="354"/>
        <end position="374"/>
    </location>
</feature>
<keyword evidence="1" id="KW-1133">Transmembrane helix</keyword>
<proteinExistence type="predicted"/>
<reference evidence="3 4" key="1">
    <citation type="submission" date="2016-10" db="EMBL/GenBank/DDBJ databases">
        <authorList>
            <person name="de Groot N.N."/>
        </authorList>
    </citation>
    <scope>NUCLEOTIDE SEQUENCE [LARGE SCALE GENOMIC DNA]</scope>
    <source>
        <strain evidence="3 4">CGMCC 1.7005</strain>
    </source>
</reference>
<dbReference type="InterPro" id="IPR036457">
    <property type="entry name" value="PPM-type-like_dom_sf"/>
</dbReference>
<sequence length="665" mass="77178">MKISRSILLLLLPILVVLVFSSSKEPTSHDLSSIEYFTTNSDEISQLIEQEQLYISYAKNDHINLDDDFIWLKIDGRLFKNNKYIKILNKLTPRIEQYKKIDKGYILIDSSGYNIPCKQRSLCHQHFILNIYPEINYYRIYNPDIITNLRLNLLNKSSLISDNLKEQMGFGIYYGVFLFFITLNTFLFIQLKDNAYLFNISFTFLLALSFALYDGNFSSSIFSSISINTYVISRVLFHILLLNHLIFAYSFFGIVKRKSYWKKTFIALFVLQGLLILLSTSPWRNLDLVLNYVSIYNFFIQVIIVSVLIIQALIKPRNVNQKYLIAYFPVITLVIAYLLKISGLSFLKFNFNDILYTCLSTLVVLLAIYIIDAFSSYREDAEKRLKEMTKIKNHNNLNLENKINQETLYLQEQQKQLEIKNKELLDSFHYAKRIQNSLLTNEATIQSVFPDSFLIFQPKEILSTDFYWVTQVSTKNNPNLVLFCIGKPDQTGIPGTLINAIILKTIRNSIHSQKLSNTARVINYIQHRLDVVLAKNGVNAKNSLMVGVYNKTNHHLSFSGNIEMLEIMRNGKPLDKHKYIHQTEEYKGSYISQEHGIDLEENDEIYLFTEGIESALNTKGKHYFLQLLMSLSTAPISFQKDEMLREVAALKIDQHKDLTLIGFKI</sequence>
<dbReference type="AlphaFoldDB" id="A0A1I7BKV9"/>
<protein>
    <submittedName>
        <fullName evidence="3">Serine phosphatase RsbU, regulator of sigma subunit</fullName>
    </submittedName>
</protein>
<evidence type="ECO:0000259" key="2">
    <source>
        <dbReference type="Pfam" id="PF07695"/>
    </source>
</evidence>
<dbReference type="OrthoDB" id="1109395at2"/>
<feature type="transmembrane region" description="Helical" evidence="1">
    <location>
        <begin position="196"/>
        <end position="215"/>
    </location>
</feature>
<feature type="transmembrane region" description="Helical" evidence="1">
    <location>
        <begin position="264"/>
        <end position="283"/>
    </location>
</feature>
<accession>A0A1I7BKV9</accession>
<evidence type="ECO:0000313" key="4">
    <source>
        <dbReference type="Proteomes" id="UP000236454"/>
    </source>
</evidence>
<organism evidence="3 4">
    <name type="scientific">Lishizhenia tianjinensis</name>
    <dbReference type="NCBI Taxonomy" id="477690"/>
    <lineage>
        <taxon>Bacteria</taxon>
        <taxon>Pseudomonadati</taxon>
        <taxon>Bacteroidota</taxon>
        <taxon>Flavobacteriia</taxon>
        <taxon>Flavobacteriales</taxon>
        <taxon>Crocinitomicaceae</taxon>
        <taxon>Lishizhenia</taxon>
    </lineage>
</organism>
<dbReference type="Proteomes" id="UP000236454">
    <property type="component" value="Unassembled WGS sequence"/>
</dbReference>
<keyword evidence="1" id="KW-0472">Membrane</keyword>
<feature type="transmembrane region" description="Helical" evidence="1">
    <location>
        <begin position="235"/>
        <end position="252"/>
    </location>
</feature>
<feature type="transmembrane region" description="Helical" evidence="1">
    <location>
        <begin position="323"/>
        <end position="342"/>
    </location>
</feature>
<dbReference type="Pfam" id="PF07695">
    <property type="entry name" value="7TMR-DISM_7TM"/>
    <property type="match status" value="1"/>
</dbReference>
<gene>
    <name evidence="3" type="ORF">SAMN05216474_2853</name>
</gene>
<dbReference type="RefSeq" id="WP_090252159.1">
    <property type="nucleotide sequence ID" value="NZ_FPAS01000006.1"/>
</dbReference>
<feature type="transmembrane region" description="Helical" evidence="1">
    <location>
        <begin position="295"/>
        <end position="314"/>
    </location>
</feature>
<keyword evidence="4" id="KW-1185">Reference proteome</keyword>
<dbReference type="EMBL" id="FPAS01000006">
    <property type="protein sequence ID" value="SFT87820.1"/>
    <property type="molecule type" value="Genomic_DNA"/>
</dbReference>
<evidence type="ECO:0000313" key="3">
    <source>
        <dbReference type="EMBL" id="SFT87820.1"/>
    </source>
</evidence>
<dbReference type="InterPro" id="IPR011623">
    <property type="entry name" value="7TMR_DISM_rcpt_extracell_dom1"/>
</dbReference>
<feature type="domain" description="7TM-DISM receptor extracellular" evidence="2">
    <location>
        <begin position="166"/>
        <end position="369"/>
    </location>
</feature>
<dbReference type="STRING" id="477690.SAMN05216474_2853"/>